<evidence type="ECO:0000313" key="2">
    <source>
        <dbReference type="EMBL" id="PVZ10919.1"/>
    </source>
</evidence>
<feature type="transmembrane region" description="Helical" evidence="1">
    <location>
        <begin position="82"/>
        <end position="104"/>
    </location>
</feature>
<evidence type="ECO:0000256" key="1">
    <source>
        <dbReference type="SAM" id="Phobius"/>
    </source>
</evidence>
<sequence length="157" mass="15230">MIVPALVLMVAALVVGVVGVLASVYRLPRNRVIGVRTVWTMSNVAAFRRANRAAAPAFVGAGVVGLGAAVAALLAATTPAGVVMLVLGGIGLVGLLGVGGVVGARVAAAEEAEHEALASSPPAPCTAGEPEPERATCAPAGACGGSCAICPRAQAEA</sequence>
<dbReference type="Pfam" id="PF13630">
    <property type="entry name" value="SdpI"/>
    <property type="match status" value="1"/>
</dbReference>
<proteinExistence type="predicted"/>
<keyword evidence="1" id="KW-0472">Membrane</keyword>
<protein>
    <submittedName>
        <fullName evidence="2">SdpI/YhfL family protein</fullName>
    </submittedName>
</protein>
<dbReference type="InterPro" id="IPR025962">
    <property type="entry name" value="SdpI/YhfL"/>
</dbReference>
<feature type="transmembrane region" description="Helical" evidence="1">
    <location>
        <begin position="6"/>
        <end position="27"/>
    </location>
</feature>
<keyword evidence="1" id="KW-0812">Transmembrane</keyword>
<dbReference type="RefSeq" id="WP_116707947.1">
    <property type="nucleotide sequence ID" value="NZ_QEKW01000004.1"/>
</dbReference>
<dbReference type="EMBL" id="QEKW01000004">
    <property type="protein sequence ID" value="PVZ10919.1"/>
    <property type="molecule type" value="Genomic_DNA"/>
</dbReference>
<evidence type="ECO:0000313" key="3">
    <source>
        <dbReference type="Proteomes" id="UP000245639"/>
    </source>
</evidence>
<accession>A0A2U1FFI4</accession>
<dbReference type="AlphaFoldDB" id="A0A2U1FFI4"/>
<gene>
    <name evidence="2" type="ORF">C8D89_104132</name>
</gene>
<organism evidence="2 3">
    <name type="scientific">Actinomycetospora cinnamomea</name>
    <dbReference type="NCBI Taxonomy" id="663609"/>
    <lineage>
        <taxon>Bacteria</taxon>
        <taxon>Bacillati</taxon>
        <taxon>Actinomycetota</taxon>
        <taxon>Actinomycetes</taxon>
        <taxon>Pseudonocardiales</taxon>
        <taxon>Pseudonocardiaceae</taxon>
        <taxon>Actinomycetospora</taxon>
    </lineage>
</organism>
<feature type="transmembrane region" description="Helical" evidence="1">
    <location>
        <begin position="57"/>
        <end position="76"/>
    </location>
</feature>
<keyword evidence="1" id="KW-1133">Transmembrane helix</keyword>
<name>A0A2U1FFI4_9PSEU</name>
<comment type="caution">
    <text evidence="2">The sequence shown here is derived from an EMBL/GenBank/DDBJ whole genome shotgun (WGS) entry which is preliminary data.</text>
</comment>
<reference evidence="2 3" key="1">
    <citation type="submission" date="2018-04" db="EMBL/GenBank/DDBJ databases">
        <title>Genomic Encyclopedia of Type Strains, Phase IV (KMG-IV): sequencing the most valuable type-strain genomes for metagenomic binning, comparative biology and taxonomic classification.</title>
        <authorList>
            <person name="Goeker M."/>
        </authorList>
    </citation>
    <scope>NUCLEOTIDE SEQUENCE [LARGE SCALE GENOMIC DNA]</scope>
    <source>
        <strain evidence="2 3">DSM 45771</strain>
    </source>
</reference>
<dbReference type="Proteomes" id="UP000245639">
    <property type="component" value="Unassembled WGS sequence"/>
</dbReference>
<keyword evidence="3" id="KW-1185">Reference proteome</keyword>